<dbReference type="PANTHER" id="PTHR43133:SF58">
    <property type="entry name" value="ECF RNA POLYMERASE SIGMA FACTOR SIGD"/>
    <property type="match status" value="1"/>
</dbReference>
<proteinExistence type="inferred from homology"/>
<evidence type="ECO:0000313" key="8">
    <source>
        <dbReference type="Proteomes" id="UP000186141"/>
    </source>
</evidence>
<reference evidence="7 8" key="1">
    <citation type="submission" date="2017-01" db="EMBL/GenBank/DDBJ databases">
        <authorList>
            <person name="Mah S.A."/>
            <person name="Swanson W.J."/>
            <person name="Moy G.W."/>
            <person name="Vacquier V.D."/>
        </authorList>
    </citation>
    <scope>NUCLEOTIDE SEQUENCE [LARGE SCALE GENOMIC DNA]</scope>
    <source>
        <strain evidence="7 8">DSM 26375</strain>
    </source>
</reference>
<keyword evidence="3" id="KW-0731">Sigma factor</keyword>
<dbReference type="InterPro" id="IPR013324">
    <property type="entry name" value="RNA_pol_sigma_r3/r4-like"/>
</dbReference>
<dbReference type="SUPFAM" id="SSF88659">
    <property type="entry name" value="Sigma3 and sigma4 domains of RNA polymerase sigma factors"/>
    <property type="match status" value="1"/>
</dbReference>
<dbReference type="InterPro" id="IPR014284">
    <property type="entry name" value="RNA_pol_sigma-70_dom"/>
</dbReference>
<evidence type="ECO:0000256" key="2">
    <source>
        <dbReference type="ARBA" id="ARBA00023015"/>
    </source>
</evidence>
<comment type="similarity">
    <text evidence="1">Belongs to the sigma-70 factor family. ECF subfamily.</text>
</comment>
<dbReference type="NCBIfam" id="NF009165">
    <property type="entry name" value="PRK12512.1"/>
    <property type="match status" value="1"/>
</dbReference>
<dbReference type="SUPFAM" id="SSF88946">
    <property type="entry name" value="Sigma2 domain of RNA polymerase sigma factors"/>
    <property type="match status" value="1"/>
</dbReference>
<keyword evidence="2" id="KW-0805">Transcription regulation</keyword>
<dbReference type="InterPro" id="IPR039425">
    <property type="entry name" value="RNA_pol_sigma-70-like"/>
</dbReference>
<sequence length="181" mass="20073">MGRSDEDWSAWMRAGIAGDQRAYALLLTQMAPVLRGIVRARASGMDPAWCEDVVQDTLLAVHLKRGTWDSAQPLRPWVYAIARHKIVDAFRRRGRAVHLPVEDFAEALAAEDGPDPFEAADAGRLIDRLPGRDAALLRCLALEARGYEDCGARLGMTPGGLRVALHRALQRLARLRLEDRV</sequence>
<dbReference type="NCBIfam" id="TIGR02937">
    <property type="entry name" value="sigma70-ECF"/>
    <property type="match status" value="1"/>
</dbReference>
<accession>A0A1N7KEQ6</accession>
<dbReference type="Gene3D" id="1.10.1740.10">
    <property type="match status" value="1"/>
</dbReference>
<evidence type="ECO:0000313" key="7">
    <source>
        <dbReference type="EMBL" id="SIS60062.1"/>
    </source>
</evidence>
<dbReference type="GO" id="GO:0016987">
    <property type="term" value="F:sigma factor activity"/>
    <property type="evidence" value="ECO:0007669"/>
    <property type="project" value="UniProtKB-KW"/>
</dbReference>
<dbReference type="PANTHER" id="PTHR43133">
    <property type="entry name" value="RNA POLYMERASE ECF-TYPE SIGMA FACTO"/>
    <property type="match status" value="1"/>
</dbReference>
<dbReference type="STRING" id="1086013.SAMN05421774_101383"/>
<protein>
    <submittedName>
        <fullName evidence="7">RNA polymerase sigma-70 factor, ECF subfamily</fullName>
    </submittedName>
</protein>
<organism evidence="7 8">
    <name type="scientific">Gemmobacter megaterium</name>
    <dbReference type="NCBI Taxonomy" id="1086013"/>
    <lineage>
        <taxon>Bacteria</taxon>
        <taxon>Pseudomonadati</taxon>
        <taxon>Pseudomonadota</taxon>
        <taxon>Alphaproteobacteria</taxon>
        <taxon>Rhodobacterales</taxon>
        <taxon>Paracoccaceae</taxon>
        <taxon>Gemmobacter</taxon>
    </lineage>
</organism>
<keyword evidence="5" id="KW-0804">Transcription</keyword>
<evidence type="ECO:0000256" key="5">
    <source>
        <dbReference type="ARBA" id="ARBA00023163"/>
    </source>
</evidence>
<dbReference type="GO" id="GO:0003677">
    <property type="term" value="F:DNA binding"/>
    <property type="evidence" value="ECO:0007669"/>
    <property type="project" value="UniProtKB-KW"/>
</dbReference>
<evidence type="ECO:0000259" key="6">
    <source>
        <dbReference type="Pfam" id="PF04542"/>
    </source>
</evidence>
<dbReference type="OrthoDB" id="7041663at2"/>
<dbReference type="Pfam" id="PF04542">
    <property type="entry name" value="Sigma70_r2"/>
    <property type="match status" value="1"/>
</dbReference>
<dbReference type="GO" id="GO:0006352">
    <property type="term" value="P:DNA-templated transcription initiation"/>
    <property type="evidence" value="ECO:0007669"/>
    <property type="project" value="InterPro"/>
</dbReference>
<name>A0A1N7KEQ6_9RHOB</name>
<dbReference type="RefSeq" id="WP_076528155.1">
    <property type="nucleotide sequence ID" value="NZ_BMEH01000001.1"/>
</dbReference>
<dbReference type="AlphaFoldDB" id="A0A1N7KEQ6"/>
<dbReference type="InterPro" id="IPR036388">
    <property type="entry name" value="WH-like_DNA-bd_sf"/>
</dbReference>
<dbReference type="EMBL" id="FTOT01000001">
    <property type="protein sequence ID" value="SIS60062.1"/>
    <property type="molecule type" value="Genomic_DNA"/>
</dbReference>
<dbReference type="Proteomes" id="UP000186141">
    <property type="component" value="Unassembled WGS sequence"/>
</dbReference>
<dbReference type="InterPro" id="IPR007627">
    <property type="entry name" value="RNA_pol_sigma70_r2"/>
</dbReference>
<keyword evidence="8" id="KW-1185">Reference proteome</keyword>
<dbReference type="Gene3D" id="1.10.10.10">
    <property type="entry name" value="Winged helix-like DNA-binding domain superfamily/Winged helix DNA-binding domain"/>
    <property type="match status" value="1"/>
</dbReference>
<feature type="domain" description="RNA polymerase sigma-70 region 2" evidence="6">
    <location>
        <begin position="28"/>
        <end position="95"/>
    </location>
</feature>
<evidence type="ECO:0000256" key="4">
    <source>
        <dbReference type="ARBA" id="ARBA00023125"/>
    </source>
</evidence>
<gene>
    <name evidence="7" type="ORF">SAMN05421774_101383</name>
</gene>
<dbReference type="InterPro" id="IPR013325">
    <property type="entry name" value="RNA_pol_sigma_r2"/>
</dbReference>
<keyword evidence="4" id="KW-0238">DNA-binding</keyword>
<evidence type="ECO:0000256" key="3">
    <source>
        <dbReference type="ARBA" id="ARBA00023082"/>
    </source>
</evidence>
<evidence type="ECO:0000256" key="1">
    <source>
        <dbReference type="ARBA" id="ARBA00010641"/>
    </source>
</evidence>